<accession>A0ACC1I865</accession>
<dbReference type="EMBL" id="JANBPG010002404">
    <property type="protein sequence ID" value="KAJ1885909.1"/>
    <property type="molecule type" value="Genomic_DNA"/>
</dbReference>
<organism evidence="1 2">
    <name type="scientific">Kickxella alabastrina</name>
    <dbReference type="NCBI Taxonomy" id="61397"/>
    <lineage>
        <taxon>Eukaryota</taxon>
        <taxon>Fungi</taxon>
        <taxon>Fungi incertae sedis</taxon>
        <taxon>Zoopagomycota</taxon>
        <taxon>Kickxellomycotina</taxon>
        <taxon>Kickxellomycetes</taxon>
        <taxon>Kickxellales</taxon>
        <taxon>Kickxellaceae</taxon>
        <taxon>Kickxella</taxon>
    </lineage>
</organism>
<dbReference type="Proteomes" id="UP001150581">
    <property type="component" value="Unassembled WGS sequence"/>
</dbReference>
<sequence length="99" mass="11054">MRPILLQGHTRALTQVKYNPDGDLLMTVSKDNVANLWYSHNGELVGTYEGHQGSIWSIDCNNATTLIVTGAADNTARLWHAETGKELHKWDLPTAIKRI</sequence>
<protein>
    <submittedName>
        <fullName evidence="1">Translation initiation factor eIF3 subunit</fullName>
    </submittedName>
</protein>
<reference evidence="1" key="1">
    <citation type="submission" date="2022-07" db="EMBL/GenBank/DDBJ databases">
        <title>Phylogenomic reconstructions and comparative analyses of Kickxellomycotina fungi.</title>
        <authorList>
            <person name="Reynolds N.K."/>
            <person name="Stajich J.E."/>
            <person name="Barry K."/>
            <person name="Grigoriev I.V."/>
            <person name="Crous P."/>
            <person name="Smith M.E."/>
        </authorList>
    </citation>
    <scope>NUCLEOTIDE SEQUENCE</scope>
    <source>
        <strain evidence="1">Benny 63K</strain>
    </source>
</reference>
<keyword evidence="1" id="KW-0396">Initiation factor</keyword>
<comment type="caution">
    <text evidence="1">The sequence shown here is derived from an EMBL/GenBank/DDBJ whole genome shotgun (WGS) entry which is preliminary data.</text>
</comment>
<feature type="non-terminal residue" evidence="1">
    <location>
        <position position="99"/>
    </location>
</feature>
<evidence type="ECO:0000313" key="1">
    <source>
        <dbReference type="EMBL" id="KAJ1885909.1"/>
    </source>
</evidence>
<keyword evidence="2" id="KW-1185">Reference proteome</keyword>
<name>A0ACC1I865_9FUNG</name>
<proteinExistence type="predicted"/>
<keyword evidence="1" id="KW-0648">Protein biosynthesis</keyword>
<gene>
    <name evidence="1" type="primary">TIF34_1</name>
    <name evidence="1" type="ORF">LPJ66_009891</name>
</gene>
<evidence type="ECO:0000313" key="2">
    <source>
        <dbReference type="Proteomes" id="UP001150581"/>
    </source>
</evidence>